<evidence type="ECO:0000256" key="1">
    <source>
        <dbReference type="ARBA" id="ARBA00006082"/>
    </source>
</evidence>
<dbReference type="InterPro" id="IPR036890">
    <property type="entry name" value="HATPase_C_sf"/>
</dbReference>
<dbReference type="Gene3D" id="3.30.230.10">
    <property type="match status" value="1"/>
</dbReference>
<dbReference type="GO" id="GO:0005524">
    <property type="term" value="F:ATP binding"/>
    <property type="evidence" value="ECO:0007669"/>
    <property type="project" value="InterPro"/>
</dbReference>
<evidence type="ECO:0000259" key="7">
    <source>
        <dbReference type="SMART" id="SM01340"/>
    </source>
</evidence>
<keyword evidence="4 5" id="KW-0234">DNA repair</keyword>
<dbReference type="GO" id="GO:0016887">
    <property type="term" value="F:ATP hydrolysis activity"/>
    <property type="evidence" value="ECO:0007669"/>
    <property type="project" value="InterPro"/>
</dbReference>
<evidence type="ECO:0000259" key="6">
    <source>
        <dbReference type="SMART" id="SM00853"/>
    </source>
</evidence>
<dbReference type="AlphaFoldDB" id="A0A3S7JAE5"/>
<accession>A0A3S7JAE5</accession>
<dbReference type="KEGG" id="kso:CKSOR_00537"/>
<sequence length="578" mass="67313">MIKRLPIIEMSDTLSNQIAAGEIIHRPSSILKEIIENSIDAYADSIDIYLEHGGKNRIIVKDNGYGIEKNELYLAIKKHSTNKIYKIEDLETISSMGFRGEALASINTIADIIIITRTQSDENSWKFDVKNNILKATHGFIGTTIEIKNIFHNIPARRKFLKSDNNELRNCLDIFEKIVLSFNDISFSLYHNKNLLYKYKKNIKEQRIKEILGGEFIQYSINIDHKSEFLNISGKIINPSFLDSIISKQYIYINNRFIKNRIISQAIQNAYKDVIYSKNKPSYIIFIEINSKYLDINVHPSKQEVHFYDSNHVYNIVKTCIETFLNKLNNIKNNKILYSNIKNDCNQFIPLLSQEETYNDKNHHLKNINIEKSIQNNLLEDNVSKYNLGTAIAQIHGIYILSQNQTGIILVDIHAAHERIIYEKMKIDFDNKKITQQNLLIPIIVNIPNKFLLVLEEHIQYINSIGFDIRIIGYNKLSILSIPSIIQNQDINKLMIEILSELYKLDNSYSFKEKIYKILANIACHNSLRANRKLNIEEMNNILRQMELTNKANQCNHGRPTWLYFSLKDIDKLFFRGK</sequence>
<protein>
    <recommendedName>
        <fullName evidence="2 5">DNA mismatch repair protein MutL</fullName>
    </recommendedName>
</protein>
<dbReference type="InterPro" id="IPR042120">
    <property type="entry name" value="MutL_C_dimsub"/>
</dbReference>
<dbReference type="NCBIfam" id="TIGR00585">
    <property type="entry name" value="mutl"/>
    <property type="match status" value="1"/>
</dbReference>
<reference evidence="8 9" key="1">
    <citation type="journal article" date="2018" name="Parasitology">
        <title>The reduced genome of Candidatus Kinetoplastibacterium sorsogonicusi, the endosymbiont of Kentomonas sorsogonicus (Trypanosomatidae): loss of the haem-synthesis pathway.</title>
        <authorList>
            <person name="Silva F.M."/>
            <person name="Kostygov A.Y."/>
            <person name="Spodareva V.V."/>
            <person name="Butenko A."/>
            <person name="Tossou R."/>
            <person name="Lukes J."/>
            <person name="Yurchenko V."/>
            <person name="Alves J.M.P."/>
        </authorList>
    </citation>
    <scope>NUCLEOTIDE SEQUENCE [LARGE SCALE GENOMIC DNA]</scope>
    <source>
        <strain evidence="8 9">MF-08</strain>
    </source>
</reference>
<feature type="domain" description="DNA mismatch repair protein S5" evidence="7">
    <location>
        <begin position="208"/>
        <end position="326"/>
    </location>
</feature>
<dbReference type="Gene3D" id="3.30.565.10">
    <property type="entry name" value="Histidine kinase-like ATPase, C-terminal domain"/>
    <property type="match status" value="1"/>
</dbReference>
<evidence type="ECO:0000256" key="2">
    <source>
        <dbReference type="ARBA" id="ARBA00021975"/>
    </source>
</evidence>
<evidence type="ECO:0000256" key="4">
    <source>
        <dbReference type="ARBA" id="ARBA00023204"/>
    </source>
</evidence>
<dbReference type="InterPro" id="IPR020667">
    <property type="entry name" value="DNA_mismatch_repair_MutL"/>
</dbReference>
<dbReference type="SMART" id="SM01340">
    <property type="entry name" value="DNA_mis_repair"/>
    <property type="match status" value="1"/>
</dbReference>
<dbReference type="SUPFAM" id="SSF55874">
    <property type="entry name" value="ATPase domain of HSP90 chaperone/DNA topoisomerase II/histidine kinase"/>
    <property type="match status" value="1"/>
</dbReference>
<comment type="similarity">
    <text evidence="1 5">Belongs to the DNA mismatch repair MutL/HexB family.</text>
</comment>
<dbReference type="GO" id="GO:0140664">
    <property type="term" value="F:ATP-dependent DNA damage sensor activity"/>
    <property type="evidence" value="ECO:0007669"/>
    <property type="project" value="InterPro"/>
</dbReference>
<name>A0A3S7JAE5_9PROT</name>
<dbReference type="InterPro" id="IPR037198">
    <property type="entry name" value="MutL_C_sf"/>
</dbReference>
<evidence type="ECO:0000256" key="3">
    <source>
        <dbReference type="ARBA" id="ARBA00022763"/>
    </source>
</evidence>
<dbReference type="InterPro" id="IPR020568">
    <property type="entry name" value="Ribosomal_Su5_D2-typ_SF"/>
</dbReference>
<evidence type="ECO:0000313" key="8">
    <source>
        <dbReference type="EMBL" id="AWD32643.1"/>
    </source>
</evidence>
<dbReference type="PROSITE" id="PS00058">
    <property type="entry name" value="DNA_MISMATCH_REPAIR_1"/>
    <property type="match status" value="1"/>
</dbReference>
<evidence type="ECO:0000256" key="5">
    <source>
        <dbReference type="HAMAP-Rule" id="MF_00149"/>
    </source>
</evidence>
<evidence type="ECO:0000313" key="9">
    <source>
        <dbReference type="Proteomes" id="UP000266796"/>
    </source>
</evidence>
<dbReference type="InterPro" id="IPR014790">
    <property type="entry name" value="MutL_C"/>
</dbReference>
<dbReference type="CDD" id="cd16926">
    <property type="entry name" value="HATPase_MutL-MLH-PMS-like"/>
    <property type="match status" value="1"/>
</dbReference>
<dbReference type="InterPro" id="IPR038973">
    <property type="entry name" value="MutL/Mlh/Pms-like"/>
</dbReference>
<dbReference type="Pfam" id="PF08676">
    <property type="entry name" value="MutL_C"/>
    <property type="match status" value="1"/>
</dbReference>
<dbReference type="RefSeq" id="WP_108674044.1">
    <property type="nucleotide sequence ID" value="NZ_CP025628.1"/>
</dbReference>
<gene>
    <name evidence="5 8" type="primary">mutL</name>
    <name evidence="8" type="ORF">CKSOR_00537</name>
</gene>
<proteinExistence type="inferred from homology"/>
<dbReference type="OrthoDB" id="9763467at2"/>
<dbReference type="InterPro" id="IPR002099">
    <property type="entry name" value="MutL/Mlh/PMS"/>
</dbReference>
<dbReference type="Gene3D" id="3.30.1370.100">
    <property type="entry name" value="MutL, C-terminal domain, regulatory subdomain"/>
    <property type="match status" value="1"/>
</dbReference>
<dbReference type="PANTHER" id="PTHR10073">
    <property type="entry name" value="DNA MISMATCH REPAIR PROTEIN MLH, PMS, MUTL"/>
    <property type="match status" value="1"/>
</dbReference>
<dbReference type="HAMAP" id="MF_00149">
    <property type="entry name" value="DNA_mis_repair"/>
    <property type="match status" value="1"/>
</dbReference>
<dbReference type="InterPro" id="IPR013507">
    <property type="entry name" value="DNA_mismatch_S5_2-like"/>
</dbReference>
<dbReference type="EMBL" id="CP025628">
    <property type="protein sequence ID" value="AWD32643.1"/>
    <property type="molecule type" value="Genomic_DNA"/>
</dbReference>
<comment type="function">
    <text evidence="5">This protein is involved in the repair of mismatches in DNA. It is required for dam-dependent methyl-directed DNA mismatch repair. May act as a 'molecular matchmaker', a protein that promotes the formation of a stable complex between two or more DNA-binding proteins in an ATP-dependent manner without itself being part of a final effector complex.</text>
</comment>
<feature type="domain" description="MutL C-terminal dimerisation" evidence="6">
    <location>
        <begin position="391"/>
        <end position="534"/>
    </location>
</feature>
<dbReference type="Proteomes" id="UP000266796">
    <property type="component" value="Chromosome"/>
</dbReference>
<dbReference type="Gene3D" id="3.30.1540.20">
    <property type="entry name" value="MutL, C-terminal domain, dimerisation subdomain"/>
    <property type="match status" value="1"/>
</dbReference>
<dbReference type="GO" id="GO:0006298">
    <property type="term" value="P:mismatch repair"/>
    <property type="evidence" value="ECO:0007669"/>
    <property type="project" value="UniProtKB-UniRule"/>
</dbReference>
<organism evidence="8 9">
    <name type="scientific">Candidatus Kinetoplastidibacterium kentomonadis</name>
    <dbReference type="NCBI Taxonomy" id="1576550"/>
    <lineage>
        <taxon>Bacteria</taxon>
        <taxon>Pseudomonadati</taxon>
        <taxon>Pseudomonadota</taxon>
        <taxon>Betaproteobacteria</taxon>
        <taxon>Candidatus Kinetoplastidibacterium</taxon>
    </lineage>
</organism>
<dbReference type="Pfam" id="PF13589">
    <property type="entry name" value="HATPase_c_3"/>
    <property type="match status" value="1"/>
</dbReference>
<dbReference type="InterPro" id="IPR042121">
    <property type="entry name" value="MutL_C_regsub"/>
</dbReference>
<dbReference type="SUPFAM" id="SSF54211">
    <property type="entry name" value="Ribosomal protein S5 domain 2-like"/>
    <property type="match status" value="1"/>
</dbReference>
<dbReference type="FunFam" id="3.30.565.10:FF:000003">
    <property type="entry name" value="DNA mismatch repair endonuclease MutL"/>
    <property type="match status" value="1"/>
</dbReference>
<dbReference type="SUPFAM" id="SSF118116">
    <property type="entry name" value="DNA mismatch repair protein MutL"/>
    <property type="match status" value="1"/>
</dbReference>
<keyword evidence="9" id="KW-1185">Reference proteome</keyword>
<dbReference type="Pfam" id="PF01119">
    <property type="entry name" value="DNA_mis_repair"/>
    <property type="match status" value="1"/>
</dbReference>
<dbReference type="InterPro" id="IPR014721">
    <property type="entry name" value="Ribsml_uS5_D2-typ_fold_subgr"/>
</dbReference>
<dbReference type="GO" id="GO:0032300">
    <property type="term" value="C:mismatch repair complex"/>
    <property type="evidence" value="ECO:0007669"/>
    <property type="project" value="InterPro"/>
</dbReference>
<keyword evidence="3 5" id="KW-0227">DNA damage</keyword>
<dbReference type="GO" id="GO:0030983">
    <property type="term" value="F:mismatched DNA binding"/>
    <property type="evidence" value="ECO:0007669"/>
    <property type="project" value="InterPro"/>
</dbReference>
<dbReference type="InterPro" id="IPR014762">
    <property type="entry name" value="DNA_mismatch_repair_CS"/>
</dbReference>
<dbReference type="SMART" id="SM00853">
    <property type="entry name" value="MutL_C"/>
    <property type="match status" value="1"/>
</dbReference>
<dbReference type="PANTHER" id="PTHR10073:SF12">
    <property type="entry name" value="DNA MISMATCH REPAIR PROTEIN MLH1"/>
    <property type="match status" value="1"/>
</dbReference>